<dbReference type="AlphaFoldDB" id="A0AAD5IPC6"/>
<accession>A0AAD5IPC6</accession>
<reference evidence="2" key="1">
    <citation type="journal article" date="2022" name="Plant J.">
        <title>Strategies of tolerance reflected in two North American maple genomes.</title>
        <authorList>
            <person name="McEvoy S.L."/>
            <person name="Sezen U.U."/>
            <person name="Trouern-Trend A."/>
            <person name="McMahon S.M."/>
            <person name="Schaberg P.G."/>
            <person name="Yang J."/>
            <person name="Wegrzyn J.L."/>
            <person name="Swenson N.G."/>
        </authorList>
    </citation>
    <scope>NUCLEOTIDE SEQUENCE</scope>
    <source>
        <strain evidence="2">91603</strain>
    </source>
</reference>
<comment type="caution">
    <text evidence="2">The sequence shown here is derived from an EMBL/GenBank/DDBJ whole genome shotgun (WGS) entry which is preliminary data.</text>
</comment>
<keyword evidence="3" id="KW-1185">Reference proteome</keyword>
<proteinExistence type="predicted"/>
<dbReference type="PANTHER" id="PTHR46929:SF4">
    <property type="entry name" value="MYB_SANT-LIKE DOMAIN-CONTAINING PROTEIN"/>
    <property type="match status" value="1"/>
</dbReference>
<organism evidence="2 3">
    <name type="scientific">Acer negundo</name>
    <name type="common">Box elder</name>
    <dbReference type="NCBI Taxonomy" id="4023"/>
    <lineage>
        <taxon>Eukaryota</taxon>
        <taxon>Viridiplantae</taxon>
        <taxon>Streptophyta</taxon>
        <taxon>Embryophyta</taxon>
        <taxon>Tracheophyta</taxon>
        <taxon>Spermatophyta</taxon>
        <taxon>Magnoliopsida</taxon>
        <taxon>eudicotyledons</taxon>
        <taxon>Gunneridae</taxon>
        <taxon>Pentapetalae</taxon>
        <taxon>rosids</taxon>
        <taxon>malvids</taxon>
        <taxon>Sapindales</taxon>
        <taxon>Sapindaceae</taxon>
        <taxon>Hippocastanoideae</taxon>
        <taxon>Acereae</taxon>
        <taxon>Acer</taxon>
    </lineage>
</organism>
<dbReference type="Pfam" id="PF12776">
    <property type="entry name" value="Myb_DNA-bind_3"/>
    <property type="match status" value="1"/>
</dbReference>
<dbReference type="InterPro" id="IPR024752">
    <property type="entry name" value="Myb/SANT-like_dom"/>
</dbReference>
<protein>
    <recommendedName>
        <fullName evidence="1">Myb/SANT-like domain-containing protein</fullName>
    </recommendedName>
</protein>
<gene>
    <name evidence="2" type="ORF">LWI28_025336</name>
</gene>
<evidence type="ECO:0000313" key="2">
    <source>
        <dbReference type="EMBL" id="KAI9170271.1"/>
    </source>
</evidence>
<sequence length="259" mass="29750">MAKKAKINAEGGQPKKDTMKWTESMDVVILDALLEQQANENRIDGTFTTIAYNNVLKICREELKYQFYKDHLKNCIKTLKINFNTCFDLFKGLSGFSWSLVTRMFEAEPEVWNTPIESKPSAKKWRVTEIQNYDKLLELFVKDRANGEGAISAKEKVKQWEKESCDQFVDLERLEEVTTDNFNPVSPQCNSQGGNSSKLLKRNASMVDAFEKQVEMIQVGMNNVADAIREGNVIAEKGIVLLKKHDHAFMRNKIFMQSY</sequence>
<name>A0AAD5IPC6_ACENE</name>
<evidence type="ECO:0000313" key="3">
    <source>
        <dbReference type="Proteomes" id="UP001064489"/>
    </source>
</evidence>
<reference evidence="2" key="2">
    <citation type="submission" date="2023-02" db="EMBL/GenBank/DDBJ databases">
        <authorList>
            <person name="Swenson N.G."/>
            <person name="Wegrzyn J.L."/>
            <person name="Mcevoy S.L."/>
        </authorList>
    </citation>
    <scope>NUCLEOTIDE SEQUENCE</scope>
    <source>
        <strain evidence="2">91603</strain>
        <tissue evidence="2">Leaf</tissue>
    </source>
</reference>
<dbReference type="EMBL" id="JAJSOW010000104">
    <property type="protein sequence ID" value="KAI9170271.1"/>
    <property type="molecule type" value="Genomic_DNA"/>
</dbReference>
<evidence type="ECO:0000259" key="1">
    <source>
        <dbReference type="Pfam" id="PF12776"/>
    </source>
</evidence>
<dbReference type="PANTHER" id="PTHR46929">
    <property type="entry name" value="EXPRESSED PROTEIN"/>
    <property type="match status" value="1"/>
</dbReference>
<dbReference type="Proteomes" id="UP001064489">
    <property type="component" value="Chromosome 7"/>
</dbReference>
<feature type="domain" description="Myb/SANT-like" evidence="1">
    <location>
        <begin position="20"/>
        <end position="113"/>
    </location>
</feature>